<dbReference type="GO" id="GO:0003676">
    <property type="term" value="F:nucleic acid binding"/>
    <property type="evidence" value="ECO:0007669"/>
    <property type="project" value="InterPro"/>
</dbReference>
<keyword evidence="2" id="KW-1185">Reference proteome</keyword>
<proteinExistence type="predicted"/>
<name>W6TEF9_HOLOB</name>
<reference evidence="1 2" key="1">
    <citation type="journal article" date="2014" name="FEMS Microbiol. Lett.">
        <title>Draft genome sequences of three Holospora species (Holospora obtusa, Holospora undulata, and Holospora elegans), endonuclear symbiotic bacteria of the ciliate Paramecium caudatum.</title>
        <authorList>
            <person name="Dohra H."/>
            <person name="Tanaka K."/>
            <person name="Suzuki T."/>
            <person name="Fujishima M."/>
            <person name="Suzuki H."/>
        </authorList>
    </citation>
    <scope>NUCLEOTIDE SEQUENCE [LARGE SCALE GENOMIC DNA]</scope>
    <source>
        <strain evidence="1 2">F1</strain>
    </source>
</reference>
<evidence type="ECO:0000313" key="2">
    <source>
        <dbReference type="Proteomes" id="UP000019112"/>
    </source>
</evidence>
<dbReference type="RefSeq" id="WP_024161009.1">
    <property type="nucleotide sequence ID" value="NZ_AWTR02000023.1"/>
</dbReference>
<organism evidence="1 2">
    <name type="scientific">Holospora obtusa F1</name>
    <dbReference type="NCBI Taxonomy" id="1399147"/>
    <lineage>
        <taxon>Bacteria</taxon>
        <taxon>Pseudomonadati</taxon>
        <taxon>Pseudomonadota</taxon>
        <taxon>Alphaproteobacteria</taxon>
        <taxon>Holosporales</taxon>
        <taxon>Holosporaceae</taxon>
        <taxon>Holospora</taxon>
    </lineage>
</organism>
<dbReference type="STRING" id="1399147.P618_200185"/>
<sequence length="147" mass="16892">MLWPCTAKAFYLQQKQEIVCEFRRVSKLPLDDVYSALKEKILNLMCSNLHRCLKRNSLNVLPKEGAALEKKKCIPLDLFILIVQKVRTDQGKCDLFVAIERATKYVYVEPHSKMSVNKSSAFLKNLIVHCSFKITNILIDNGDAIYL</sequence>
<dbReference type="Proteomes" id="UP000019112">
    <property type="component" value="Unassembled WGS sequence"/>
</dbReference>
<gene>
    <name evidence="1" type="ORF">P618_200185</name>
</gene>
<dbReference type="eggNOG" id="COG2801">
    <property type="taxonomic scope" value="Bacteria"/>
</dbReference>
<dbReference type="EMBL" id="AWTR02000023">
    <property type="protein sequence ID" value="ETZ07623.1"/>
    <property type="molecule type" value="Genomic_DNA"/>
</dbReference>
<evidence type="ECO:0000313" key="1">
    <source>
        <dbReference type="EMBL" id="ETZ07623.1"/>
    </source>
</evidence>
<dbReference type="OrthoDB" id="9803878at2"/>
<dbReference type="Gene3D" id="3.30.420.10">
    <property type="entry name" value="Ribonuclease H-like superfamily/Ribonuclease H"/>
    <property type="match status" value="1"/>
</dbReference>
<dbReference type="AlphaFoldDB" id="W6TEF9"/>
<protein>
    <recommendedName>
        <fullName evidence="3">Integrase catalytic domain-containing protein</fullName>
    </recommendedName>
</protein>
<accession>W6TEF9</accession>
<comment type="caution">
    <text evidence="1">The sequence shown here is derived from an EMBL/GenBank/DDBJ whole genome shotgun (WGS) entry which is preliminary data.</text>
</comment>
<evidence type="ECO:0008006" key="3">
    <source>
        <dbReference type="Google" id="ProtNLM"/>
    </source>
</evidence>
<dbReference type="InterPro" id="IPR036397">
    <property type="entry name" value="RNaseH_sf"/>
</dbReference>